<protein>
    <submittedName>
        <fullName evidence="1">Uncharacterized protein</fullName>
    </submittedName>
</protein>
<comment type="caution">
    <text evidence="1">The sequence shown here is derived from an EMBL/GenBank/DDBJ whole genome shotgun (WGS) entry which is preliminary data.</text>
</comment>
<name>A0A2P6PRC4_ROSCH</name>
<dbReference type="EMBL" id="PDCK01000044">
    <property type="protein sequence ID" value="PRQ24487.1"/>
    <property type="molecule type" value="Genomic_DNA"/>
</dbReference>
<dbReference type="Proteomes" id="UP000238479">
    <property type="component" value="Chromosome 6"/>
</dbReference>
<gene>
    <name evidence="1" type="ORF">RchiOBHm_Chr6g0272951</name>
</gene>
<organism evidence="1 2">
    <name type="scientific">Rosa chinensis</name>
    <name type="common">China rose</name>
    <dbReference type="NCBI Taxonomy" id="74649"/>
    <lineage>
        <taxon>Eukaryota</taxon>
        <taxon>Viridiplantae</taxon>
        <taxon>Streptophyta</taxon>
        <taxon>Embryophyta</taxon>
        <taxon>Tracheophyta</taxon>
        <taxon>Spermatophyta</taxon>
        <taxon>Magnoliopsida</taxon>
        <taxon>eudicotyledons</taxon>
        <taxon>Gunneridae</taxon>
        <taxon>Pentapetalae</taxon>
        <taxon>rosids</taxon>
        <taxon>fabids</taxon>
        <taxon>Rosales</taxon>
        <taxon>Rosaceae</taxon>
        <taxon>Rosoideae</taxon>
        <taxon>Rosoideae incertae sedis</taxon>
        <taxon>Rosa</taxon>
    </lineage>
</organism>
<evidence type="ECO:0000313" key="1">
    <source>
        <dbReference type="EMBL" id="PRQ24487.1"/>
    </source>
</evidence>
<dbReference type="Gramene" id="PRQ24487">
    <property type="protein sequence ID" value="PRQ24487"/>
    <property type="gene ID" value="RchiOBHm_Chr6g0272951"/>
</dbReference>
<proteinExistence type="predicted"/>
<dbReference type="AlphaFoldDB" id="A0A2P6PRC4"/>
<evidence type="ECO:0000313" key="2">
    <source>
        <dbReference type="Proteomes" id="UP000238479"/>
    </source>
</evidence>
<reference evidence="1 2" key="1">
    <citation type="journal article" date="2018" name="Nat. Genet.">
        <title>The Rosa genome provides new insights in the design of modern roses.</title>
        <authorList>
            <person name="Bendahmane M."/>
        </authorList>
    </citation>
    <scope>NUCLEOTIDE SEQUENCE [LARGE SCALE GENOMIC DNA]</scope>
    <source>
        <strain evidence="2">cv. Old Blush</strain>
    </source>
</reference>
<keyword evidence="2" id="KW-1185">Reference proteome</keyword>
<sequence>MSFNGVGYSQLFIDFRFWHRECLIKDFGCGWLLGDFERFLEMGFTYTNFRFWLRI</sequence>
<accession>A0A2P6PRC4</accession>